<feature type="transmembrane region" description="Helical" evidence="1">
    <location>
        <begin position="21"/>
        <end position="42"/>
    </location>
</feature>
<dbReference type="SUPFAM" id="SSF56988">
    <property type="entry name" value="Anthrax protective antigen"/>
    <property type="match status" value="1"/>
</dbReference>
<sequence length="1237" mass="142110">MMIQHSNDDGGEYMRRKHTHVLNIVMIVLILFSVVEGIVLIVCRPDSRGLQGTYYDSTDWSGESVATGLDTEFTTDTLKTIREKVPQNIFSVEWEGFIEIPETANYTFVTESDDGSQLYIDENPVVKNGGPHGLKKKQGSIHLLKGVHRINIRYSQHGGFAVINVLWARSPFAPVPLTAKILLPPDTSMTQFWLYRQGKSLLSYLLAFWSVMFIAQLFASARAWRIARKGDPERYLWPASTVSSVLKETFCRLIAEPIGFAAESLRRPEIYHWLIVAVYSLMIFLTLSYARVFSKFMMGRFGTDIFSHITTVTLSIAGMLLFLYFIRVKDQRTSRLISFIVIVAIYGFFLSVGLRESIYGFLQWFGIDTSSWEVLDLYPIYAGEKVHFLEYGLLGLLLCKTLGYHIKNKTAYFVAIVLVYLIGTTDEGLQWALPSRVGEYRDIWMNIASGGLAILAVVLVIRPKAFRQEFQWSSLRPLCYLLAAAVLYTGIFLQVVHGFGSKIFLPDSGSELVSRFSEYDLLEIDKRLVQRLEGTPADDIPNSQLNVYRYEANRHHYLRNKYYKNKQLFESYCEQEILKTYYRFLLSKGEVQLFDYKPEEFTFQPDPNESVFYRSDGQELSIISYSQKTMWLVVSLSAAVLCVLATFWPVSDKTAVRFRTPHGVHQLSRRFERLVLRPIFGVVLLLVLAANLYVFRNAPEYEHTNLIILTVDSCQPDYWSAYGYDKKTTPFFDDMVQEGVLFSNAIVPTSWTIPSLTSMLTGLNPNVHGIDVRGKLMDPQIPTLFEALEHHGYLIGDTSYTLTEPSINSVFKKKDIAPEVALSEGRSEESYLLSWMEAHKDQPLFGWVHFHTSHLPYNATPPYNKLFLDDVDPETLQDEQIRLAQSNLIVRKGEVEFDKERHTKALHAVYAQTLRQQDAKIGKVLMKLDELGLRDNTLIIVTADHGEELLEHGFIGHASTSWDTSVYDDLVQVPLGISYPNKLPAGERIDAQVRQIDIMPTILDILDIPLDKTIQGKSYLPMLLGHGDFQESAFSETTPCGYSCPKRLVQNRLRSVRTNDWKLISIYKHETEETTYELYNLQHDPAETQNVIDEEPEVAAEFKDKLRYWMEEAPQQFVYETQKVEQKHYLDDDVEIRPIVLFPKVGTVLTPESFEKRVLVEWIGHENAEYLIEYDVGTGGYHMNGELEVIGPKQWFGPFPEDIWQALPLYNPWKFRIIPKAYPQYPSEWITFEMKNE</sequence>
<evidence type="ECO:0000313" key="3">
    <source>
        <dbReference type="EMBL" id="PIE35816.1"/>
    </source>
</evidence>
<protein>
    <recommendedName>
        <fullName evidence="2">PA14 domain-containing protein</fullName>
    </recommendedName>
</protein>
<feature type="transmembrane region" description="Helical" evidence="1">
    <location>
        <begin position="411"/>
        <end position="431"/>
    </location>
</feature>
<feature type="transmembrane region" description="Helical" evidence="1">
    <location>
        <begin position="201"/>
        <end position="219"/>
    </location>
</feature>
<evidence type="ECO:0000259" key="2">
    <source>
        <dbReference type="PROSITE" id="PS51820"/>
    </source>
</evidence>
<dbReference type="EMBL" id="PDSK01000032">
    <property type="protein sequence ID" value="PIE35816.1"/>
    <property type="molecule type" value="Genomic_DNA"/>
</dbReference>
<accession>A0A2G6KJF9</accession>
<dbReference type="Proteomes" id="UP000230821">
    <property type="component" value="Unassembled WGS sequence"/>
</dbReference>
<proteinExistence type="predicted"/>
<dbReference type="PROSITE" id="PS51820">
    <property type="entry name" value="PA14"/>
    <property type="match status" value="1"/>
</dbReference>
<dbReference type="Pfam" id="PF07691">
    <property type="entry name" value="PA14"/>
    <property type="match status" value="1"/>
</dbReference>
<dbReference type="SUPFAM" id="SSF53649">
    <property type="entry name" value="Alkaline phosphatase-like"/>
    <property type="match status" value="1"/>
</dbReference>
<dbReference type="InterPro" id="IPR017850">
    <property type="entry name" value="Alkaline_phosphatase_core_sf"/>
</dbReference>
<dbReference type="InterPro" id="IPR037524">
    <property type="entry name" value="PA14/GLEYA"/>
</dbReference>
<feature type="transmembrane region" description="Helical" evidence="1">
    <location>
        <begin position="378"/>
        <end position="399"/>
    </location>
</feature>
<evidence type="ECO:0000313" key="4">
    <source>
        <dbReference type="Proteomes" id="UP000230821"/>
    </source>
</evidence>
<organism evidence="3 4">
    <name type="scientific">candidate division KSB3 bacterium</name>
    <dbReference type="NCBI Taxonomy" id="2044937"/>
    <lineage>
        <taxon>Bacteria</taxon>
        <taxon>candidate division KSB3</taxon>
    </lineage>
</organism>
<dbReference type="AlphaFoldDB" id="A0A2G6KJF9"/>
<dbReference type="InterPro" id="IPR011658">
    <property type="entry name" value="PA14_dom"/>
</dbReference>
<dbReference type="NCBIfam" id="NF037970">
    <property type="entry name" value="vanZ_1"/>
    <property type="match status" value="1"/>
</dbReference>
<feature type="transmembrane region" description="Helical" evidence="1">
    <location>
        <begin position="443"/>
        <end position="461"/>
    </location>
</feature>
<feature type="transmembrane region" description="Helical" evidence="1">
    <location>
        <begin position="630"/>
        <end position="650"/>
    </location>
</feature>
<feature type="transmembrane region" description="Helical" evidence="1">
    <location>
        <begin position="481"/>
        <end position="500"/>
    </location>
</feature>
<feature type="domain" description="PA14" evidence="2">
    <location>
        <begin position="45"/>
        <end position="187"/>
    </location>
</feature>
<keyword evidence="1" id="KW-0472">Membrane</keyword>
<dbReference type="PANTHER" id="PTHR43751:SF3">
    <property type="entry name" value="SULFATASE N-TERMINAL DOMAIN-CONTAINING PROTEIN"/>
    <property type="match status" value="1"/>
</dbReference>
<dbReference type="InterPro" id="IPR052701">
    <property type="entry name" value="GAG_Ulvan_Degrading_Sulfatases"/>
</dbReference>
<dbReference type="CDD" id="cd16148">
    <property type="entry name" value="sulfatase_like"/>
    <property type="match status" value="1"/>
</dbReference>
<gene>
    <name evidence="3" type="ORF">CSA56_02740</name>
</gene>
<feature type="transmembrane region" description="Helical" evidence="1">
    <location>
        <begin position="336"/>
        <end position="358"/>
    </location>
</feature>
<feature type="transmembrane region" description="Helical" evidence="1">
    <location>
        <begin position="305"/>
        <end position="324"/>
    </location>
</feature>
<comment type="caution">
    <text evidence="3">The sequence shown here is derived from an EMBL/GenBank/DDBJ whole genome shotgun (WGS) entry which is preliminary data.</text>
</comment>
<dbReference type="Pfam" id="PF00884">
    <property type="entry name" value="Sulfatase"/>
    <property type="match status" value="1"/>
</dbReference>
<keyword evidence="1" id="KW-0812">Transmembrane</keyword>
<feature type="transmembrane region" description="Helical" evidence="1">
    <location>
        <begin position="674"/>
        <end position="695"/>
    </location>
</feature>
<dbReference type="PANTHER" id="PTHR43751">
    <property type="entry name" value="SULFATASE"/>
    <property type="match status" value="1"/>
</dbReference>
<dbReference type="Gene3D" id="3.90.182.10">
    <property type="entry name" value="Toxin - Anthrax Protective Antigen,domain 1"/>
    <property type="match status" value="1"/>
</dbReference>
<dbReference type="SMART" id="SM00758">
    <property type="entry name" value="PA14"/>
    <property type="match status" value="1"/>
</dbReference>
<reference evidence="3 4" key="1">
    <citation type="submission" date="2017-10" db="EMBL/GenBank/DDBJ databases">
        <title>Novel microbial diversity and functional potential in the marine mammal oral microbiome.</title>
        <authorList>
            <person name="Dudek N.K."/>
            <person name="Sun C.L."/>
            <person name="Burstein D."/>
            <person name="Kantor R.S."/>
            <person name="Aliaga Goltsman D.S."/>
            <person name="Bik E.M."/>
            <person name="Thomas B.C."/>
            <person name="Banfield J.F."/>
            <person name="Relman D.A."/>
        </authorList>
    </citation>
    <scope>NUCLEOTIDE SEQUENCE [LARGE SCALE GENOMIC DNA]</scope>
    <source>
        <strain evidence="3">DOLJORAL78_47_16</strain>
    </source>
</reference>
<dbReference type="InterPro" id="IPR000917">
    <property type="entry name" value="Sulfatase_N"/>
</dbReference>
<feature type="transmembrane region" description="Helical" evidence="1">
    <location>
        <begin position="270"/>
        <end position="293"/>
    </location>
</feature>
<name>A0A2G6KJF9_9BACT</name>
<evidence type="ECO:0000256" key="1">
    <source>
        <dbReference type="SAM" id="Phobius"/>
    </source>
</evidence>
<dbReference type="Gene3D" id="3.40.720.10">
    <property type="entry name" value="Alkaline Phosphatase, subunit A"/>
    <property type="match status" value="1"/>
</dbReference>
<keyword evidence="1" id="KW-1133">Transmembrane helix</keyword>